<dbReference type="RefSeq" id="WP_115964269.1">
    <property type="nucleotide sequence ID" value="NZ_CBCRVL010000026.1"/>
</dbReference>
<evidence type="ECO:0000313" key="3">
    <source>
        <dbReference type="Proteomes" id="UP000256769"/>
    </source>
</evidence>
<dbReference type="OrthoDB" id="6225685at2"/>
<keyword evidence="3" id="KW-1185">Reference proteome</keyword>
<sequence length="91" mass="10768">MNYTKSNFKLGQLMHKEYKIDDVIDEVAVKEFRGIPGIRPDFVDFRTKTIFELKPFNPRAMKAGKKQLLKYKKAFEKKYPGTTWNTVLDTY</sequence>
<accession>A0A3D9CFU2</accession>
<organism evidence="2 3">
    <name type="scientific">Chryseobacterium flavum</name>
    <dbReference type="NCBI Taxonomy" id="415851"/>
    <lineage>
        <taxon>Bacteria</taxon>
        <taxon>Pseudomonadati</taxon>
        <taxon>Bacteroidota</taxon>
        <taxon>Flavobacteriia</taxon>
        <taxon>Flavobacteriales</taxon>
        <taxon>Weeksellaceae</taxon>
        <taxon>Chryseobacterium group</taxon>
        <taxon>Chryseobacterium</taxon>
    </lineage>
</organism>
<evidence type="ECO:0000259" key="1">
    <source>
        <dbReference type="Pfam" id="PF15650"/>
    </source>
</evidence>
<reference evidence="2 3" key="1">
    <citation type="journal article" date="2007" name="Int. J. Syst. Evol. Microbiol.">
        <title>Chryseobacterium flavum sp. nov., isolated from polluted soil.</title>
        <authorList>
            <person name="Zhou Y."/>
            <person name="Dong J."/>
            <person name="Wang X."/>
            <person name="Huang X."/>
            <person name="Zhang K.Y."/>
            <person name="Zhang Y.Q."/>
            <person name="Guo Y.F."/>
            <person name="Lai R."/>
            <person name="Li W.J."/>
        </authorList>
    </citation>
    <scope>NUCLEOTIDE SEQUENCE [LARGE SCALE GENOMIC DNA]</scope>
    <source>
        <strain evidence="2 3">KCTC 12877</strain>
    </source>
</reference>
<protein>
    <recommendedName>
        <fullName evidence="1">Tox-REase-9 domain-containing protein</fullName>
    </recommendedName>
</protein>
<dbReference type="AlphaFoldDB" id="A0A3D9CFU2"/>
<dbReference type="Pfam" id="PF15650">
    <property type="entry name" value="Tox-REase-9"/>
    <property type="match status" value="1"/>
</dbReference>
<evidence type="ECO:0000313" key="2">
    <source>
        <dbReference type="EMBL" id="REC64609.1"/>
    </source>
</evidence>
<feature type="domain" description="Tox-REase-9" evidence="1">
    <location>
        <begin position="3"/>
        <end position="91"/>
    </location>
</feature>
<dbReference type="EMBL" id="QNUE01000028">
    <property type="protein sequence ID" value="REC64609.1"/>
    <property type="molecule type" value="Genomic_DNA"/>
</dbReference>
<dbReference type="InterPro" id="IPR028902">
    <property type="entry name" value="Tox-REase-9_dom"/>
</dbReference>
<comment type="caution">
    <text evidence="2">The sequence shown here is derived from an EMBL/GenBank/DDBJ whole genome shotgun (WGS) entry which is preliminary data.</text>
</comment>
<proteinExistence type="predicted"/>
<dbReference type="Proteomes" id="UP000256769">
    <property type="component" value="Unassembled WGS sequence"/>
</dbReference>
<gene>
    <name evidence="2" type="ORF">DRF59_19990</name>
</gene>
<name>A0A3D9CFU2_9FLAO</name>